<dbReference type="AlphaFoldDB" id="A0A6J5FKZ0"/>
<dbReference type="EMBL" id="CADIKI010000002">
    <property type="protein sequence ID" value="CAB3780302.1"/>
    <property type="molecule type" value="Genomic_DNA"/>
</dbReference>
<evidence type="ECO:0000313" key="1">
    <source>
        <dbReference type="EMBL" id="CAB3780302.1"/>
    </source>
</evidence>
<reference evidence="1 2" key="1">
    <citation type="submission" date="2020-04" db="EMBL/GenBank/DDBJ databases">
        <authorList>
            <person name="De Canck E."/>
        </authorList>
    </citation>
    <scope>NUCLEOTIDE SEQUENCE [LARGE SCALE GENOMIC DNA]</scope>
    <source>
        <strain evidence="1 2">LMG 27177</strain>
    </source>
</reference>
<dbReference type="RefSeq" id="WP_175158268.1">
    <property type="nucleotide sequence ID" value="NZ_CADIKI010000002.1"/>
</dbReference>
<accession>A0A6J5FKZ0</accession>
<dbReference type="Proteomes" id="UP000494252">
    <property type="component" value="Unassembled WGS sequence"/>
</dbReference>
<proteinExistence type="predicted"/>
<keyword evidence="2" id="KW-1185">Reference proteome</keyword>
<evidence type="ECO:0000313" key="2">
    <source>
        <dbReference type="Proteomes" id="UP000494252"/>
    </source>
</evidence>
<gene>
    <name evidence="1" type="ORF">LMG27177_00891</name>
</gene>
<protein>
    <submittedName>
        <fullName evidence="1">Uncharacterized protein</fullName>
    </submittedName>
</protein>
<name>A0A6J5FKZ0_9BURK</name>
<sequence>MDEVVRMGQARRNQQRYYGPSAEDLRREAPIHEERSRNIRLAVQHNQFWTNKDNERKKLRRLYCEQYNLLACQRATLVALESVVEVSEEDRRCKQLQTNEAAGCDLLTE</sequence>
<organism evidence="1 2">
    <name type="scientific">Paraburkholderia fynbosensis</name>
    <dbReference type="NCBI Taxonomy" id="1200993"/>
    <lineage>
        <taxon>Bacteria</taxon>
        <taxon>Pseudomonadati</taxon>
        <taxon>Pseudomonadota</taxon>
        <taxon>Betaproteobacteria</taxon>
        <taxon>Burkholderiales</taxon>
        <taxon>Burkholderiaceae</taxon>
        <taxon>Paraburkholderia</taxon>
    </lineage>
</organism>